<dbReference type="PROSITE" id="PS01129">
    <property type="entry name" value="PSI_RLU"/>
    <property type="match status" value="1"/>
</dbReference>
<sequence>MVLAPKIIFYDESLLVLNKPSGWIVNESQTTKGIDNVVQTWLKSNYKYNIVKNRELRSGIVHRLDKETSGILVVAKTLYSFNNLQMQFKDRIVKKTYLALLHGKLEPSVGEINVPVGRLPWNRRRFGVLPGGRESKTKYKVISYYSDNSQIYSFLEFYPETGRTHQIRIHAKYLGHSIVSDEFYAGRKTAKKDRSICPRLFLHSYRIEFIHPVSNTLIKFVSNIPSDLNRVLKNFKKLD</sequence>
<dbReference type="GO" id="GO:0140098">
    <property type="term" value="F:catalytic activity, acting on RNA"/>
    <property type="evidence" value="ECO:0007669"/>
    <property type="project" value="UniProtKB-ARBA"/>
</dbReference>
<organism evidence="6 7">
    <name type="scientific">Candidatus Woesebacteria bacterium RBG_13_34_9</name>
    <dbReference type="NCBI Taxonomy" id="1802477"/>
    <lineage>
        <taxon>Bacteria</taxon>
        <taxon>Candidatus Woeseibacteriota</taxon>
    </lineage>
</organism>
<comment type="similarity">
    <text evidence="1 4">Belongs to the pseudouridine synthase RluA family.</text>
</comment>
<dbReference type="InterPro" id="IPR006224">
    <property type="entry name" value="PsdUridine_synth_RluA-like_CS"/>
</dbReference>
<comment type="caution">
    <text evidence="6">The sequence shown here is derived from an EMBL/GenBank/DDBJ whole genome shotgun (WGS) entry which is preliminary data.</text>
</comment>
<evidence type="ECO:0000259" key="5">
    <source>
        <dbReference type="Pfam" id="PF00849"/>
    </source>
</evidence>
<feature type="active site" evidence="3">
    <location>
        <position position="65"/>
    </location>
</feature>
<evidence type="ECO:0000256" key="3">
    <source>
        <dbReference type="PIRSR" id="PIRSR606225-1"/>
    </source>
</evidence>
<dbReference type="EC" id="5.4.99.-" evidence="4"/>
<comment type="catalytic activity">
    <reaction evidence="4">
        <text>a uridine in RNA = a pseudouridine in RNA</text>
        <dbReference type="Rhea" id="RHEA:48348"/>
        <dbReference type="Rhea" id="RHEA-COMP:12068"/>
        <dbReference type="Rhea" id="RHEA-COMP:12069"/>
        <dbReference type="ChEBI" id="CHEBI:65314"/>
        <dbReference type="ChEBI" id="CHEBI:65315"/>
    </reaction>
</comment>
<gene>
    <name evidence="6" type="ORF">A2159_03705</name>
</gene>
<dbReference type="AlphaFoldDB" id="A0A1F7X0M4"/>
<evidence type="ECO:0000256" key="2">
    <source>
        <dbReference type="ARBA" id="ARBA00023235"/>
    </source>
</evidence>
<keyword evidence="2 4" id="KW-0413">Isomerase</keyword>
<dbReference type="GO" id="GO:0003723">
    <property type="term" value="F:RNA binding"/>
    <property type="evidence" value="ECO:0007669"/>
    <property type="project" value="InterPro"/>
</dbReference>
<evidence type="ECO:0000256" key="1">
    <source>
        <dbReference type="ARBA" id="ARBA00010876"/>
    </source>
</evidence>
<dbReference type="InterPro" id="IPR050188">
    <property type="entry name" value="RluA_PseudoU_synthase"/>
</dbReference>
<dbReference type="NCBIfam" id="TIGR00005">
    <property type="entry name" value="rluA_subfam"/>
    <property type="match status" value="1"/>
</dbReference>
<evidence type="ECO:0000313" key="6">
    <source>
        <dbReference type="EMBL" id="OGM08626.1"/>
    </source>
</evidence>
<dbReference type="CDD" id="cd02869">
    <property type="entry name" value="PseudoU_synth_RluA_like"/>
    <property type="match status" value="1"/>
</dbReference>
<accession>A0A1F7X0M4</accession>
<dbReference type="GO" id="GO:0009982">
    <property type="term" value="F:pseudouridine synthase activity"/>
    <property type="evidence" value="ECO:0007669"/>
    <property type="project" value="InterPro"/>
</dbReference>
<feature type="domain" description="Pseudouridine synthase RsuA/RluA-like" evidence="5">
    <location>
        <begin position="14"/>
        <end position="171"/>
    </location>
</feature>
<evidence type="ECO:0000313" key="7">
    <source>
        <dbReference type="Proteomes" id="UP000179219"/>
    </source>
</evidence>
<dbReference type="EMBL" id="MGFP01000042">
    <property type="protein sequence ID" value="OGM08626.1"/>
    <property type="molecule type" value="Genomic_DNA"/>
</dbReference>
<name>A0A1F7X0M4_9BACT</name>
<dbReference type="InterPro" id="IPR020103">
    <property type="entry name" value="PsdUridine_synth_cat_dom_sf"/>
</dbReference>
<dbReference type="SUPFAM" id="SSF55120">
    <property type="entry name" value="Pseudouridine synthase"/>
    <property type="match status" value="1"/>
</dbReference>
<dbReference type="Pfam" id="PF00849">
    <property type="entry name" value="PseudoU_synth_2"/>
    <property type="match status" value="1"/>
</dbReference>
<dbReference type="Gene3D" id="3.30.2350.10">
    <property type="entry name" value="Pseudouridine synthase"/>
    <property type="match status" value="1"/>
</dbReference>
<dbReference type="InterPro" id="IPR006225">
    <property type="entry name" value="PsdUridine_synth_RluC/D"/>
</dbReference>
<reference evidence="6 7" key="1">
    <citation type="journal article" date="2016" name="Nat. Commun.">
        <title>Thousands of microbial genomes shed light on interconnected biogeochemical processes in an aquifer system.</title>
        <authorList>
            <person name="Anantharaman K."/>
            <person name="Brown C.T."/>
            <person name="Hug L.A."/>
            <person name="Sharon I."/>
            <person name="Castelle C.J."/>
            <person name="Probst A.J."/>
            <person name="Thomas B.C."/>
            <person name="Singh A."/>
            <person name="Wilkins M.J."/>
            <person name="Karaoz U."/>
            <person name="Brodie E.L."/>
            <person name="Williams K.H."/>
            <person name="Hubbard S.S."/>
            <person name="Banfield J.F."/>
        </authorList>
    </citation>
    <scope>NUCLEOTIDE SEQUENCE [LARGE SCALE GENOMIC DNA]</scope>
</reference>
<dbReference type="PANTHER" id="PTHR21600">
    <property type="entry name" value="MITOCHONDRIAL RNA PSEUDOURIDINE SYNTHASE"/>
    <property type="match status" value="1"/>
</dbReference>
<dbReference type="InterPro" id="IPR006145">
    <property type="entry name" value="PsdUridine_synth_RsuA/RluA"/>
</dbReference>
<proteinExistence type="inferred from homology"/>
<dbReference type="Proteomes" id="UP000179219">
    <property type="component" value="Unassembled WGS sequence"/>
</dbReference>
<protein>
    <recommendedName>
        <fullName evidence="4">Pseudouridine synthase</fullName>
        <ecNumber evidence="4">5.4.99.-</ecNumber>
    </recommendedName>
</protein>
<dbReference type="GO" id="GO:0000455">
    <property type="term" value="P:enzyme-directed rRNA pseudouridine synthesis"/>
    <property type="evidence" value="ECO:0007669"/>
    <property type="project" value="TreeGrafter"/>
</dbReference>
<evidence type="ECO:0000256" key="4">
    <source>
        <dbReference type="RuleBase" id="RU362028"/>
    </source>
</evidence>
<comment type="function">
    <text evidence="4">Responsible for synthesis of pseudouridine from uracil.</text>
</comment>
<dbReference type="PANTHER" id="PTHR21600:SF44">
    <property type="entry name" value="RIBOSOMAL LARGE SUBUNIT PSEUDOURIDINE SYNTHASE D"/>
    <property type="match status" value="1"/>
</dbReference>